<dbReference type="UniPathway" id="UPA00051">
    <property type="reaction ID" value="UER00465"/>
</dbReference>
<dbReference type="EC" id="1.1.1.3" evidence="5"/>
<comment type="catalytic activity">
    <reaction evidence="13">
        <text>L-homoserine + NADP(+) = L-aspartate 4-semialdehyde + NADPH + H(+)</text>
        <dbReference type="Rhea" id="RHEA:15761"/>
        <dbReference type="ChEBI" id="CHEBI:15378"/>
        <dbReference type="ChEBI" id="CHEBI:57476"/>
        <dbReference type="ChEBI" id="CHEBI:57783"/>
        <dbReference type="ChEBI" id="CHEBI:58349"/>
        <dbReference type="ChEBI" id="CHEBI:537519"/>
        <dbReference type="EC" id="1.1.1.3"/>
    </reaction>
    <physiologicalReaction direction="right-to-left" evidence="13">
        <dbReference type="Rhea" id="RHEA:15763"/>
    </physiologicalReaction>
</comment>
<dbReference type="InterPro" id="IPR001342">
    <property type="entry name" value="HDH_cat"/>
</dbReference>
<evidence type="ECO:0000256" key="5">
    <source>
        <dbReference type="ARBA" id="ARBA00013213"/>
    </source>
</evidence>
<evidence type="ECO:0000256" key="8">
    <source>
        <dbReference type="ARBA" id="ARBA00022697"/>
    </source>
</evidence>
<evidence type="ECO:0000259" key="17">
    <source>
        <dbReference type="Pfam" id="PF00742"/>
    </source>
</evidence>
<dbReference type="UniPathway" id="UPA00050">
    <property type="reaction ID" value="UER00063"/>
</dbReference>
<feature type="domain" description="Homoserine dehydrogenase catalytic" evidence="17">
    <location>
        <begin position="140"/>
        <end position="322"/>
    </location>
</feature>
<feature type="domain" description="Aspartate/homoserine dehydrogenase NAD-binding" evidence="18">
    <location>
        <begin position="14"/>
        <end position="127"/>
    </location>
</feature>
<protein>
    <recommendedName>
        <fullName evidence="6">Homoserine dehydrogenase</fullName>
        <ecNumber evidence="5">1.1.1.3</ecNumber>
    </recommendedName>
</protein>
<keyword evidence="10" id="KW-0915">Sodium</keyword>
<evidence type="ECO:0000256" key="16">
    <source>
        <dbReference type="PIRSR" id="PIRSR036497-2"/>
    </source>
</evidence>
<keyword evidence="8" id="KW-0791">Threonine biosynthesis</keyword>
<dbReference type="Proteomes" id="UP000319516">
    <property type="component" value="Unassembled WGS sequence"/>
</dbReference>
<dbReference type="PANTHER" id="PTHR43331:SF1">
    <property type="entry name" value="HOMOSERINE DEHYDROGENASE"/>
    <property type="match status" value="1"/>
</dbReference>
<dbReference type="AlphaFoldDB" id="A0A542YV80"/>
<dbReference type="Gene3D" id="3.40.50.720">
    <property type="entry name" value="NAD(P)-binding Rossmann-like Domain"/>
    <property type="match status" value="1"/>
</dbReference>
<evidence type="ECO:0000256" key="6">
    <source>
        <dbReference type="ARBA" id="ARBA00013376"/>
    </source>
</evidence>
<dbReference type="InterPro" id="IPR022697">
    <property type="entry name" value="HDH_short"/>
</dbReference>
<dbReference type="PIRSF" id="PIRSF036497">
    <property type="entry name" value="HDH_short"/>
    <property type="match status" value="1"/>
</dbReference>
<comment type="caution">
    <text evidence="19">The sequence shown here is derived from an EMBL/GenBank/DDBJ whole genome shotgun (WGS) entry which is preliminary data.</text>
</comment>
<name>A0A542YV80_9MICO</name>
<keyword evidence="7" id="KW-0028">Amino-acid biosynthesis</keyword>
<evidence type="ECO:0000256" key="1">
    <source>
        <dbReference type="ARBA" id="ARBA00001920"/>
    </source>
</evidence>
<dbReference type="Gene3D" id="3.30.360.10">
    <property type="entry name" value="Dihydrodipicolinate Reductase, domain 2"/>
    <property type="match status" value="1"/>
</dbReference>
<proteinExistence type="inferred from homology"/>
<feature type="binding site" evidence="16">
    <location>
        <position position="108"/>
    </location>
    <ligand>
        <name>NADPH</name>
        <dbReference type="ChEBI" id="CHEBI:57783"/>
    </ligand>
</feature>
<dbReference type="OrthoDB" id="9808167at2"/>
<evidence type="ECO:0000256" key="2">
    <source>
        <dbReference type="ARBA" id="ARBA00005056"/>
    </source>
</evidence>
<dbReference type="Pfam" id="PF03447">
    <property type="entry name" value="NAD_binding_3"/>
    <property type="match status" value="1"/>
</dbReference>
<keyword evidence="20" id="KW-1185">Reference proteome</keyword>
<evidence type="ECO:0000256" key="7">
    <source>
        <dbReference type="ARBA" id="ARBA00022605"/>
    </source>
</evidence>
<dbReference type="InterPro" id="IPR005106">
    <property type="entry name" value="Asp/hSer_DH_NAD-bd"/>
</dbReference>
<comment type="catalytic activity">
    <reaction evidence="14">
        <text>L-homoserine + NAD(+) = L-aspartate 4-semialdehyde + NADH + H(+)</text>
        <dbReference type="Rhea" id="RHEA:15757"/>
        <dbReference type="ChEBI" id="CHEBI:15378"/>
        <dbReference type="ChEBI" id="CHEBI:57476"/>
        <dbReference type="ChEBI" id="CHEBI:57540"/>
        <dbReference type="ChEBI" id="CHEBI:57945"/>
        <dbReference type="ChEBI" id="CHEBI:537519"/>
        <dbReference type="EC" id="1.1.1.3"/>
    </reaction>
    <physiologicalReaction direction="right-to-left" evidence="14">
        <dbReference type="Rhea" id="RHEA:15759"/>
    </physiologicalReaction>
</comment>
<dbReference type="EMBL" id="VFOP01000001">
    <property type="protein sequence ID" value="TQL51995.1"/>
    <property type="molecule type" value="Genomic_DNA"/>
</dbReference>
<dbReference type="GO" id="GO:0004412">
    <property type="term" value="F:homoserine dehydrogenase activity"/>
    <property type="evidence" value="ECO:0007669"/>
    <property type="project" value="UniProtKB-EC"/>
</dbReference>
<keyword evidence="16" id="KW-0521">NADP</keyword>
<evidence type="ECO:0000256" key="4">
    <source>
        <dbReference type="ARBA" id="ARBA00006753"/>
    </source>
</evidence>
<dbReference type="FunFam" id="3.30.360.10:FF:000005">
    <property type="entry name" value="Homoserine dehydrogenase"/>
    <property type="match status" value="1"/>
</dbReference>
<comment type="pathway">
    <text evidence="2">Amino-acid biosynthesis; L-threonine biosynthesis; L-threonine from L-aspartate: step 3/5.</text>
</comment>
<evidence type="ECO:0000256" key="14">
    <source>
        <dbReference type="ARBA" id="ARBA00049031"/>
    </source>
</evidence>
<dbReference type="SUPFAM" id="SSF55347">
    <property type="entry name" value="Glyceraldehyde-3-phosphate dehydrogenase-like, C-terminal domain"/>
    <property type="match status" value="1"/>
</dbReference>
<reference evidence="19 20" key="1">
    <citation type="submission" date="2019-06" db="EMBL/GenBank/DDBJ databases">
        <title>Sequencing the genomes of 1000 actinobacteria strains.</title>
        <authorList>
            <person name="Klenk H.-P."/>
        </authorList>
    </citation>
    <scope>NUCLEOTIDE SEQUENCE [LARGE SCALE GENOMIC DNA]</scope>
    <source>
        <strain evidence="19 20">DSM 12335</strain>
    </source>
</reference>
<comment type="pathway">
    <text evidence="3">Amino-acid biosynthesis; L-methionine biosynthesis via de novo pathway; L-homoserine from L-aspartate: step 3/3.</text>
</comment>
<evidence type="ECO:0000256" key="3">
    <source>
        <dbReference type="ARBA" id="ARBA00005062"/>
    </source>
</evidence>
<evidence type="ECO:0000256" key="12">
    <source>
        <dbReference type="ARBA" id="ARBA00044930"/>
    </source>
</evidence>
<dbReference type="NCBIfam" id="NF004976">
    <property type="entry name" value="PRK06349.1"/>
    <property type="match status" value="1"/>
</dbReference>
<accession>A0A542YV80</accession>
<dbReference type="InterPro" id="IPR036291">
    <property type="entry name" value="NAD(P)-bd_dom_sf"/>
</dbReference>
<evidence type="ECO:0000256" key="9">
    <source>
        <dbReference type="ARBA" id="ARBA00023002"/>
    </source>
</evidence>
<evidence type="ECO:0000256" key="11">
    <source>
        <dbReference type="ARBA" id="ARBA00023167"/>
    </source>
</evidence>
<dbReference type="GO" id="GO:0050661">
    <property type="term" value="F:NADP binding"/>
    <property type="evidence" value="ECO:0007669"/>
    <property type="project" value="InterPro"/>
</dbReference>
<comment type="function">
    <text evidence="12">Catalyzes the conversion of L-aspartate-beta-semialdehyde (L-Asa) to L-homoserine (L-Hse), the third step in the biosynthesis of threonine and methionine from aspartate.</text>
</comment>
<organism evidence="19 20">
    <name type="scientific">Ornithinicoccus hortensis</name>
    <dbReference type="NCBI Taxonomy" id="82346"/>
    <lineage>
        <taxon>Bacteria</taxon>
        <taxon>Bacillati</taxon>
        <taxon>Actinomycetota</taxon>
        <taxon>Actinomycetes</taxon>
        <taxon>Micrococcales</taxon>
        <taxon>Intrasporangiaceae</taxon>
        <taxon>Ornithinicoccus</taxon>
    </lineage>
</organism>
<evidence type="ECO:0000259" key="18">
    <source>
        <dbReference type="Pfam" id="PF03447"/>
    </source>
</evidence>
<dbReference type="Pfam" id="PF00742">
    <property type="entry name" value="Homoserine_dh"/>
    <property type="match status" value="1"/>
</dbReference>
<feature type="active site" description="Proton donor" evidence="15">
    <location>
        <position position="208"/>
    </location>
</feature>
<evidence type="ECO:0000256" key="13">
    <source>
        <dbReference type="ARBA" id="ARBA00048841"/>
    </source>
</evidence>
<evidence type="ECO:0000313" key="20">
    <source>
        <dbReference type="Proteomes" id="UP000319516"/>
    </source>
</evidence>
<dbReference type="GO" id="GO:0009088">
    <property type="term" value="P:threonine biosynthetic process"/>
    <property type="evidence" value="ECO:0007669"/>
    <property type="project" value="UniProtKB-UniPathway"/>
</dbReference>
<keyword evidence="9" id="KW-0560">Oxidoreductase</keyword>
<dbReference type="PANTHER" id="PTHR43331">
    <property type="entry name" value="HOMOSERINE DEHYDROGENASE"/>
    <property type="match status" value="1"/>
</dbReference>
<sequence>MTQAQSPIRVALLGAGTVGAAVARQLYARGPLLASRVGAPLELSGIAVRDLSRPRDLPGVPEALLTDRPEDLIDGADVVVELMGGIEPAHGLLTRALEGGAQVVTANKQLIAQRGAELEALAAERRVGLDYEAAVAAAVPVVRVVRESLAGDDITWIAGILNGSTNFILDMVARQGMSFEDAKDRAGELGFLEADPTEDLEGIDAAAKIVILARAAWGVPVRMEDVQREGISQLTDHHFDTARGTGQVIKLVATAWRSGTPESPKVEVAVRPVSLAGDDPLALTREGGNTIVIETASAGALRFAGAGAGGEPTASAVLGDVVAAARRVVAGRS</sequence>
<evidence type="ECO:0000313" key="19">
    <source>
        <dbReference type="EMBL" id="TQL51995.1"/>
    </source>
</evidence>
<evidence type="ECO:0000256" key="15">
    <source>
        <dbReference type="PIRSR" id="PIRSR036497-1"/>
    </source>
</evidence>
<keyword evidence="11" id="KW-0486">Methionine biosynthesis</keyword>
<comment type="similarity">
    <text evidence="4">Belongs to the homoserine dehydrogenase family.</text>
</comment>
<feature type="binding site" evidence="16">
    <location>
        <position position="193"/>
    </location>
    <ligand>
        <name>L-homoserine</name>
        <dbReference type="ChEBI" id="CHEBI:57476"/>
    </ligand>
</feature>
<comment type="cofactor">
    <cofactor evidence="1">
        <name>a metal cation</name>
        <dbReference type="ChEBI" id="CHEBI:25213"/>
    </cofactor>
</comment>
<dbReference type="GO" id="GO:0009086">
    <property type="term" value="P:methionine biosynthetic process"/>
    <property type="evidence" value="ECO:0007669"/>
    <property type="project" value="UniProtKB-KW"/>
</dbReference>
<feature type="binding site" evidence="16">
    <location>
        <begin position="14"/>
        <end position="19"/>
    </location>
    <ligand>
        <name>NADP(+)</name>
        <dbReference type="ChEBI" id="CHEBI:58349"/>
    </ligand>
</feature>
<evidence type="ECO:0000256" key="10">
    <source>
        <dbReference type="ARBA" id="ARBA00023053"/>
    </source>
</evidence>
<gene>
    <name evidence="19" type="ORF">FB467_3162</name>
</gene>
<dbReference type="SUPFAM" id="SSF51735">
    <property type="entry name" value="NAD(P)-binding Rossmann-fold domains"/>
    <property type="match status" value="1"/>
</dbReference>
<dbReference type="RefSeq" id="WP_141785926.1">
    <property type="nucleotide sequence ID" value="NZ_BAAAIK010000001.1"/>
</dbReference>